<protein>
    <submittedName>
        <fullName evidence="2">Geranylgeranyl transferase type II subunit alpha</fullName>
    </submittedName>
</protein>
<dbReference type="GO" id="GO:0008318">
    <property type="term" value="F:protein prenyltransferase activity"/>
    <property type="evidence" value="ECO:0007669"/>
    <property type="project" value="InterPro"/>
</dbReference>
<name>A0A1I7UHM4_9PELO</name>
<sequence length="79" mass="9478">MYCSSENIADYWIIDAFAHFRAVLLKTEKSTRVMSLLEDRIRLNPANYTVWQYQRVCLTQLDLDLKQEMRYLDDIILES</sequence>
<organism evidence="1 2">
    <name type="scientific">Caenorhabditis tropicalis</name>
    <dbReference type="NCBI Taxonomy" id="1561998"/>
    <lineage>
        <taxon>Eukaryota</taxon>
        <taxon>Metazoa</taxon>
        <taxon>Ecdysozoa</taxon>
        <taxon>Nematoda</taxon>
        <taxon>Chromadorea</taxon>
        <taxon>Rhabditida</taxon>
        <taxon>Rhabditina</taxon>
        <taxon>Rhabditomorpha</taxon>
        <taxon>Rhabditoidea</taxon>
        <taxon>Rhabditidae</taxon>
        <taxon>Peloderinae</taxon>
        <taxon>Caenorhabditis</taxon>
    </lineage>
</organism>
<keyword evidence="1" id="KW-1185">Reference proteome</keyword>
<dbReference type="WBParaSite" id="Csp11.Scaffold629.g9421.t1">
    <property type="protein sequence ID" value="Csp11.Scaffold629.g9421.t1"/>
    <property type="gene ID" value="Csp11.Scaffold629.g9421"/>
</dbReference>
<dbReference type="PROSITE" id="PS51147">
    <property type="entry name" value="PFTA"/>
    <property type="match status" value="1"/>
</dbReference>
<dbReference type="SUPFAM" id="SSF48439">
    <property type="entry name" value="Protein prenylyltransferase"/>
    <property type="match status" value="1"/>
</dbReference>
<dbReference type="eggNOG" id="KOG0530">
    <property type="taxonomic scope" value="Eukaryota"/>
</dbReference>
<evidence type="ECO:0000313" key="1">
    <source>
        <dbReference type="Proteomes" id="UP000095282"/>
    </source>
</evidence>
<dbReference type="InterPro" id="IPR002088">
    <property type="entry name" value="Prenyl_trans_a"/>
</dbReference>
<dbReference type="Gene3D" id="1.25.40.120">
    <property type="entry name" value="Protein prenylyltransferase"/>
    <property type="match status" value="1"/>
</dbReference>
<evidence type="ECO:0000313" key="2">
    <source>
        <dbReference type="WBParaSite" id="Csp11.Scaffold629.g9421.t1"/>
    </source>
</evidence>
<dbReference type="AlphaFoldDB" id="A0A1I7UHM4"/>
<dbReference type="STRING" id="1561998.A0A1I7UHM4"/>
<proteinExistence type="predicted"/>
<reference evidence="2" key="1">
    <citation type="submission" date="2016-11" db="UniProtKB">
        <authorList>
            <consortium name="WormBaseParasite"/>
        </authorList>
    </citation>
    <scope>IDENTIFICATION</scope>
</reference>
<dbReference type="Proteomes" id="UP000095282">
    <property type="component" value="Unplaced"/>
</dbReference>
<accession>A0A1I7UHM4</accession>